<accession>A0A423TKH4</accession>
<feature type="compositionally biased region" description="Low complexity" evidence="3">
    <location>
        <begin position="924"/>
        <end position="933"/>
    </location>
</feature>
<feature type="domain" description="NACHT" evidence="4">
    <location>
        <begin position="43"/>
        <end position="160"/>
    </location>
</feature>
<feature type="compositionally biased region" description="Pro residues" evidence="3">
    <location>
        <begin position="814"/>
        <end position="836"/>
    </location>
</feature>
<feature type="compositionally biased region" description="Low complexity" evidence="3">
    <location>
        <begin position="968"/>
        <end position="984"/>
    </location>
</feature>
<reference evidence="5 6" key="1">
    <citation type="submission" date="2018-04" db="EMBL/GenBank/DDBJ databases">
        <authorList>
            <person name="Zhang X."/>
            <person name="Yuan J."/>
            <person name="Li F."/>
            <person name="Xiang J."/>
        </authorList>
    </citation>
    <scope>NUCLEOTIDE SEQUENCE [LARGE SCALE GENOMIC DNA]</scope>
    <source>
        <tissue evidence="5">Muscle</tissue>
    </source>
</reference>
<dbReference type="GO" id="GO:0005524">
    <property type="term" value="F:ATP binding"/>
    <property type="evidence" value="ECO:0007669"/>
    <property type="project" value="UniProtKB-KW"/>
</dbReference>
<dbReference type="PROSITE" id="PS50837">
    <property type="entry name" value="NACHT"/>
    <property type="match status" value="1"/>
</dbReference>
<dbReference type="PANTHER" id="PTHR46844">
    <property type="entry name" value="SLR5058 PROTEIN"/>
    <property type="match status" value="1"/>
</dbReference>
<evidence type="ECO:0000256" key="3">
    <source>
        <dbReference type="SAM" id="MobiDB-lite"/>
    </source>
</evidence>
<evidence type="ECO:0000313" key="6">
    <source>
        <dbReference type="Proteomes" id="UP000283509"/>
    </source>
</evidence>
<feature type="compositionally biased region" description="Pro residues" evidence="3">
    <location>
        <begin position="946"/>
        <end position="967"/>
    </location>
</feature>
<dbReference type="InterPro" id="IPR027417">
    <property type="entry name" value="P-loop_NTPase"/>
</dbReference>
<comment type="caution">
    <text evidence="5">The sequence shown here is derived from an EMBL/GenBank/DDBJ whole genome shotgun (WGS) entry which is preliminary data.</text>
</comment>
<organism evidence="5 6">
    <name type="scientific">Penaeus vannamei</name>
    <name type="common">Whiteleg shrimp</name>
    <name type="synonym">Litopenaeus vannamei</name>
    <dbReference type="NCBI Taxonomy" id="6689"/>
    <lineage>
        <taxon>Eukaryota</taxon>
        <taxon>Metazoa</taxon>
        <taxon>Ecdysozoa</taxon>
        <taxon>Arthropoda</taxon>
        <taxon>Crustacea</taxon>
        <taxon>Multicrustacea</taxon>
        <taxon>Malacostraca</taxon>
        <taxon>Eumalacostraca</taxon>
        <taxon>Eucarida</taxon>
        <taxon>Decapoda</taxon>
        <taxon>Dendrobranchiata</taxon>
        <taxon>Penaeoidea</taxon>
        <taxon>Penaeidae</taxon>
        <taxon>Penaeus</taxon>
    </lineage>
</organism>
<dbReference type="STRING" id="6689.A0A423TKH4"/>
<protein>
    <recommendedName>
        <fullName evidence="4">NACHT domain-containing protein</fullName>
    </recommendedName>
</protein>
<feature type="compositionally biased region" description="Pro residues" evidence="3">
    <location>
        <begin position="845"/>
        <end position="854"/>
    </location>
</feature>
<feature type="compositionally biased region" description="Pro residues" evidence="3">
    <location>
        <begin position="895"/>
        <end position="913"/>
    </location>
</feature>
<dbReference type="OrthoDB" id="6353903at2759"/>
<feature type="compositionally biased region" description="Pro residues" evidence="3">
    <location>
        <begin position="1045"/>
        <end position="1066"/>
    </location>
</feature>
<keyword evidence="1" id="KW-0547">Nucleotide-binding</keyword>
<feature type="compositionally biased region" description="Low complexity" evidence="3">
    <location>
        <begin position="1025"/>
        <end position="1036"/>
    </location>
</feature>
<dbReference type="InterPro" id="IPR007111">
    <property type="entry name" value="NACHT_NTPase"/>
</dbReference>
<dbReference type="SUPFAM" id="SSF52540">
    <property type="entry name" value="P-loop containing nucleoside triphosphate hydrolases"/>
    <property type="match status" value="1"/>
</dbReference>
<dbReference type="InterPro" id="IPR032675">
    <property type="entry name" value="LRR_dom_sf"/>
</dbReference>
<keyword evidence="2" id="KW-0067">ATP-binding</keyword>
<name>A0A423TKH4_PENVA</name>
<sequence length="1066" mass="120674">MNEFYTNSRILAVDKQGKQTSQAVDLVKDLINEESQGSLTILTKFLVEGEPGMGKTLLALKMAIDWANEKSLQQIKFVFLIFLRDFKGSLEQYIKEELLPSGFDEKFKKVWEYCKNNEEQVLFILDGYDELNKNDEGEIQNLLRYRDFQKSKVVVTSRPDVLKTIFQRTIVKGFSEEQMMEFIGKYFRLSNEEECGRMLKQIIERDYKYRKLAKRPLFCVLLCMLYDSERSVAKLPEKLSDMMFKIMLCLIKWNNNKVGGTDGSAGSADGNIEAFPPEYQEKFLSFGKLCMEALKTDKTRFSEKQIENYSLLVPLGFLSSDSENHVYGRKKFYKPVHKIFLEYLAGLYMADTIERDRREHKDFTTIYRHEHVLKFMVGVLGKRAHLALEGKRQQDFRHMKDQEILMLLREAGTTPDNCRAVARLLDRDYHRVYTSEVDFEGWSSILDQKFHMLKNLELVWRIKSNNPDQESSFNEASPELYRQFFSALRRNKSISMIRVRATQDGEPFSETKIKLFFSHFKEALEKENLKELEIKELNMNVLNGKVSSSLVQAVAEATCNSGRKALEALEVLRLDMFLDDDALHNLCDRLRNDSPKLKELQLTGLVHGRQGFKSLVELLKKNKNLHKLHLSMNRAQLQHDTSVFMSRDYTPTHMKMDLIRMSTYANRKSQDAFNQTVQESQEGCTLPDPTKELCYLFNDPLKTGVKFVHGAKGFCFVRDQDVRLPLPLCMGRGHQSIFHDLFSALPETNVQKLTLADPCLYLTKADLVCLGDAIRKTKHLNSLNLQGLYKSPSLTTVPLHPNPFIPTTTVTTTPPQPHPPPPSPPPPQPPPPPSTPPHHLYHYHPPNPLIPPTPTRTTSTTNPPPPSPPVECYMPVLLGLGQSPSLTTVHSTPTPLSPPPSSQPHHNPTPPPSHPHHHHPYPTTPTHPTLNPTLNPPIPTTTHPHLPLPPPSPPATPPPPPVTPPHPTTTTINPTPTTTSTTTTNPPPPPPQLSATCPSCSAWVSLPRQPPYPPHTTTPPPPHPTLTTTTTPTITTSHHHHPTSHPTPPQPPPPSTPPPPPPPPPH</sequence>
<reference evidence="5 6" key="2">
    <citation type="submission" date="2019-01" db="EMBL/GenBank/DDBJ databases">
        <title>The decoding of complex shrimp genome reveals the adaptation for benthos swimmer, frequently molting mechanism and breeding impact on genome.</title>
        <authorList>
            <person name="Sun Y."/>
            <person name="Gao Y."/>
            <person name="Yu Y."/>
        </authorList>
    </citation>
    <scope>NUCLEOTIDE SEQUENCE [LARGE SCALE GENOMIC DNA]</scope>
    <source>
        <tissue evidence="5">Muscle</tissue>
    </source>
</reference>
<evidence type="ECO:0000259" key="4">
    <source>
        <dbReference type="PROSITE" id="PS50837"/>
    </source>
</evidence>
<dbReference type="PRINTS" id="PR01217">
    <property type="entry name" value="PRICHEXTENSN"/>
</dbReference>
<dbReference type="EMBL" id="QCYY01001586">
    <property type="protein sequence ID" value="ROT76952.1"/>
    <property type="molecule type" value="Genomic_DNA"/>
</dbReference>
<dbReference type="Gene3D" id="3.40.50.300">
    <property type="entry name" value="P-loop containing nucleotide triphosphate hydrolases"/>
    <property type="match status" value="1"/>
</dbReference>
<feature type="region of interest" description="Disordered" evidence="3">
    <location>
        <begin position="800"/>
        <end position="1066"/>
    </location>
</feature>
<dbReference type="SUPFAM" id="SSF52047">
    <property type="entry name" value="RNI-like"/>
    <property type="match status" value="1"/>
</dbReference>
<evidence type="ECO:0000256" key="2">
    <source>
        <dbReference type="ARBA" id="ARBA00022840"/>
    </source>
</evidence>
<evidence type="ECO:0000313" key="5">
    <source>
        <dbReference type="EMBL" id="ROT76952.1"/>
    </source>
</evidence>
<evidence type="ECO:0000256" key="1">
    <source>
        <dbReference type="ARBA" id="ARBA00022741"/>
    </source>
</evidence>
<dbReference type="PANTHER" id="PTHR46844:SF1">
    <property type="entry name" value="SLR5058 PROTEIN"/>
    <property type="match status" value="1"/>
</dbReference>
<dbReference type="AlphaFoldDB" id="A0A423TKH4"/>
<proteinExistence type="predicted"/>
<feature type="compositionally biased region" description="Pro residues" evidence="3">
    <location>
        <begin position="1008"/>
        <end position="1024"/>
    </location>
</feature>
<keyword evidence="6" id="KW-1185">Reference proteome</keyword>
<gene>
    <name evidence="5" type="ORF">C7M84_004419</name>
</gene>
<dbReference type="Gene3D" id="3.80.10.10">
    <property type="entry name" value="Ribonuclease Inhibitor"/>
    <property type="match status" value="1"/>
</dbReference>
<dbReference type="Proteomes" id="UP000283509">
    <property type="component" value="Unassembled WGS sequence"/>
</dbReference>
<feature type="compositionally biased region" description="Low complexity" evidence="3">
    <location>
        <begin position="883"/>
        <end position="894"/>
    </location>
</feature>
<dbReference type="Pfam" id="PF05729">
    <property type="entry name" value="NACHT"/>
    <property type="match status" value="1"/>
</dbReference>